<evidence type="ECO:0000313" key="1">
    <source>
        <dbReference type="EMBL" id="GMS90289.1"/>
    </source>
</evidence>
<dbReference type="EMBL" id="BTSX01000003">
    <property type="protein sequence ID" value="GMS90289.1"/>
    <property type="molecule type" value="Genomic_DNA"/>
</dbReference>
<keyword evidence="2" id="KW-1185">Reference proteome</keyword>
<comment type="caution">
    <text evidence="1">The sequence shown here is derived from an EMBL/GenBank/DDBJ whole genome shotgun (WGS) entry which is preliminary data.</text>
</comment>
<gene>
    <name evidence="1" type="ORF">PENTCL1PPCAC_12464</name>
</gene>
<dbReference type="AlphaFoldDB" id="A0AAV5T4T2"/>
<evidence type="ECO:0000313" key="2">
    <source>
        <dbReference type="Proteomes" id="UP001432027"/>
    </source>
</evidence>
<evidence type="ECO:0008006" key="3">
    <source>
        <dbReference type="Google" id="ProtNLM"/>
    </source>
</evidence>
<dbReference type="Proteomes" id="UP001432027">
    <property type="component" value="Unassembled WGS sequence"/>
</dbReference>
<protein>
    <recommendedName>
        <fullName evidence="3">G protein-coupled receptor</fullName>
    </recommendedName>
</protein>
<feature type="non-terminal residue" evidence="1">
    <location>
        <position position="1"/>
    </location>
</feature>
<proteinExistence type="predicted"/>
<organism evidence="1 2">
    <name type="scientific">Pristionchus entomophagus</name>
    <dbReference type="NCBI Taxonomy" id="358040"/>
    <lineage>
        <taxon>Eukaryota</taxon>
        <taxon>Metazoa</taxon>
        <taxon>Ecdysozoa</taxon>
        <taxon>Nematoda</taxon>
        <taxon>Chromadorea</taxon>
        <taxon>Rhabditida</taxon>
        <taxon>Rhabditina</taxon>
        <taxon>Diplogasteromorpha</taxon>
        <taxon>Diplogasteroidea</taxon>
        <taxon>Neodiplogasteridae</taxon>
        <taxon>Pristionchus</taxon>
    </lineage>
</organism>
<name>A0AAV5T4T2_9BILA</name>
<reference evidence="1" key="1">
    <citation type="submission" date="2023-10" db="EMBL/GenBank/DDBJ databases">
        <title>Genome assembly of Pristionchus species.</title>
        <authorList>
            <person name="Yoshida K."/>
            <person name="Sommer R.J."/>
        </authorList>
    </citation>
    <scope>NUCLEOTIDE SEQUENCE</scope>
    <source>
        <strain evidence="1">RS0144</strain>
    </source>
</reference>
<sequence length="111" mass="12904">EKLYLVMLTSVVSLVTSELHFLVEHFPTVRTMERLHFVDYALMIEEKGRRCEAFRAFTDSAFVRTFPCMKAHMNCQSNLSSAERADVTRKFLIRLQILSFVFNTIMGGETF</sequence>
<feature type="non-terminal residue" evidence="1">
    <location>
        <position position="111"/>
    </location>
</feature>
<accession>A0AAV5T4T2</accession>